<dbReference type="Proteomes" id="UP001595699">
    <property type="component" value="Unassembled WGS sequence"/>
</dbReference>
<dbReference type="Pfam" id="PF07883">
    <property type="entry name" value="Cupin_2"/>
    <property type="match status" value="1"/>
</dbReference>
<dbReference type="InterPro" id="IPR014710">
    <property type="entry name" value="RmlC-like_jellyroll"/>
</dbReference>
<keyword evidence="3" id="KW-1185">Reference proteome</keyword>
<organism evidence="2 3">
    <name type="scientific">Tenggerimyces flavus</name>
    <dbReference type="NCBI Taxonomy" id="1708749"/>
    <lineage>
        <taxon>Bacteria</taxon>
        <taxon>Bacillati</taxon>
        <taxon>Actinomycetota</taxon>
        <taxon>Actinomycetes</taxon>
        <taxon>Propionibacteriales</taxon>
        <taxon>Nocardioidaceae</taxon>
        <taxon>Tenggerimyces</taxon>
    </lineage>
</organism>
<reference evidence="3" key="1">
    <citation type="journal article" date="2019" name="Int. J. Syst. Evol. Microbiol.">
        <title>The Global Catalogue of Microorganisms (GCM) 10K type strain sequencing project: providing services to taxonomists for standard genome sequencing and annotation.</title>
        <authorList>
            <consortium name="The Broad Institute Genomics Platform"/>
            <consortium name="The Broad Institute Genome Sequencing Center for Infectious Disease"/>
            <person name="Wu L."/>
            <person name="Ma J."/>
        </authorList>
    </citation>
    <scope>NUCLEOTIDE SEQUENCE [LARGE SCALE GENOMIC DNA]</scope>
    <source>
        <strain evidence="3">CGMCC 4.7241</strain>
    </source>
</reference>
<sequence>MSYPEPRYFADEGVVSATYRPVDSAPELVYATGTHIHYLATGASTDGDFGMYRYEMPAAPSGPSAHFHRTMSESFYILSGSIRLYDGSQWVDTSPGDYLYVPPGGIHAFRNESGSPATMLILFAPGAPREGYFEELASIGASGRKLTPEEWTDLYQRHDQYMV</sequence>
<name>A0ABV7YQF4_9ACTN</name>
<dbReference type="InterPro" id="IPR013096">
    <property type="entry name" value="Cupin_2"/>
</dbReference>
<dbReference type="Gene3D" id="2.60.120.10">
    <property type="entry name" value="Jelly Rolls"/>
    <property type="match status" value="1"/>
</dbReference>
<evidence type="ECO:0000313" key="3">
    <source>
        <dbReference type="Proteomes" id="UP001595699"/>
    </source>
</evidence>
<dbReference type="PANTHER" id="PTHR36440">
    <property type="entry name" value="PUTATIVE (AFU_ORTHOLOGUE AFUA_8G07350)-RELATED"/>
    <property type="match status" value="1"/>
</dbReference>
<accession>A0ABV7YQF4</accession>
<evidence type="ECO:0000313" key="2">
    <source>
        <dbReference type="EMBL" id="MFC3766080.1"/>
    </source>
</evidence>
<evidence type="ECO:0000259" key="1">
    <source>
        <dbReference type="Pfam" id="PF07883"/>
    </source>
</evidence>
<dbReference type="SUPFAM" id="SSF51182">
    <property type="entry name" value="RmlC-like cupins"/>
    <property type="match status" value="1"/>
</dbReference>
<proteinExistence type="predicted"/>
<dbReference type="InterPro" id="IPR053146">
    <property type="entry name" value="QDO-like"/>
</dbReference>
<protein>
    <submittedName>
        <fullName evidence="2">Cupin domain-containing protein</fullName>
    </submittedName>
</protein>
<gene>
    <name evidence="2" type="ORF">ACFOUW_34965</name>
</gene>
<dbReference type="RefSeq" id="WP_205116697.1">
    <property type="nucleotide sequence ID" value="NZ_JAFBCM010000001.1"/>
</dbReference>
<dbReference type="EMBL" id="JBHRZH010000048">
    <property type="protein sequence ID" value="MFC3766080.1"/>
    <property type="molecule type" value="Genomic_DNA"/>
</dbReference>
<dbReference type="InterPro" id="IPR011051">
    <property type="entry name" value="RmlC_Cupin_sf"/>
</dbReference>
<feature type="domain" description="Cupin type-2" evidence="1">
    <location>
        <begin position="57"/>
        <end position="122"/>
    </location>
</feature>
<comment type="caution">
    <text evidence="2">The sequence shown here is derived from an EMBL/GenBank/DDBJ whole genome shotgun (WGS) entry which is preliminary data.</text>
</comment>
<dbReference type="PANTHER" id="PTHR36440:SF1">
    <property type="entry name" value="PUTATIVE (AFU_ORTHOLOGUE AFUA_8G07350)-RELATED"/>
    <property type="match status" value="1"/>
</dbReference>